<feature type="transmembrane region" description="Helical" evidence="1">
    <location>
        <begin position="7"/>
        <end position="26"/>
    </location>
</feature>
<reference evidence="2" key="1">
    <citation type="journal article" date="2021" name="Environ. Microbiol.">
        <title>Genomic characterization of three novel Desulfobacterota classes expand the metabolic and phylogenetic diversity of the phylum.</title>
        <authorList>
            <person name="Murphy C.L."/>
            <person name="Biggerstaff J."/>
            <person name="Eichhorn A."/>
            <person name="Ewing E."/>
            <person name="Shahan R."/>
            <person name="Soriano D."/>
            <person name="Stewart S."/>
            <person name="VanMol K."/>
            <person name="Walker R."/>
            <person name="Walters P."/>
            <person name="Elshahed M.S."/>
            <person name="Youssef N.H."/>
        </authorList>
    </citation>
    <scope>NUCLEOTIDE SEQUENCE</scope>
    <source>
        <strain evidence="2">Zod_Metabat.24</strain>
    </source>
</reference>
<dbReference type="AlphaFoldDB" id="A0A9D8PRP1"/>
<keyword evidence="1" id="KW-1133">Transmembrane helix</keyword>
<gene>
    <name evidence="2" type="ORF">JW984_14150</name>
</gene>
<feature type="transmembrane region" description="Helical" evidence="1">
    <location>
        <begin position="62"/>
        <end position="78"/>
    </location>
</feature>
<feature type="transmembrane region" description="Helical" evidence="1">
    <location>
        <begin position="130"/>
        <end position="146"/>
    </location>
</feature>
<keyword evidence="1" id="KW-0472">Membrane</keyword>
<dbReference type="EMBL" id="JAFGIX010000074">
    <property type="protein sequence ID" value="MBN1574337.1"/>
    <property type="molecule type" value="Genomic_DNA"/>
</dbReference>
<accession>A0A9D8PRP1</accession>
<feature type="transmembrane region" description="Helical" evidence="1">
    <location>
        <begin position="252"/>
        <end position="272"/>
    </location>
</feature>
<feature type="transmembrane region" description="Helical" evidence="1">
    <location>
        <begin position="166"/>
        <end position="187"/>
    </location>
</feature>
<protein>
    <submittedName>
        <fullName evidence="2">Uncharacterized protein</fullName>
    </submittedName>
</protein>
<sequence length="294" mass="34570">MERRHKKYLIISGIVYLILCFTFKFGIIKSVPHPNYKIDTYLLLIVLVFAFIFGIRNSIRAIVIWLGIIFEDFIYHLYDAMIYIRLMELATIVTFFYLFLATVAIFYGFRSLNMNTIATDNFSKMYRKTAIIFFVCSIILFIFVSISEMERIWIMKGELPAGTLPLFIISYLLIFSIEIGVMIYAISKIMKREVLGFVFAAFLLVWRFFYYISIYTGRRLFDSAFYVIQNKVIYSNPILSFIPKFSLAFKPYILVFMFLFLLIPLTNFLFYLKRDPKIKPLKSSDVNPLSGATK</sequence>
<feature type="transmembrane region" description="Helical" evidence="1">
    <location>
        <begin position="38"/>
        <end position="55"/>
    </location>
</feature>
<name>A0A9D8PRP1_9DELT</name>
<reference evidence="2" key="2">
    <citation type="submission" date="2021-01" db="EMBL/GenBank/DDBJ databases">
        <authorList>
            <person name="Hahn C.R."/>
            <person name="Youssef N.H."/>
            <person name="Elshahed M."/>
        </authorList>
    </citation>
    <scope>NUCLEOTIDE SEQUENCE</scope>
    <source>
        <strain evidence="2">Zod_Metabat.24</strain>
    </source>
</reference>
<evidence type="ECO:0000313" key="3">
    <source>
        <dbReference type="Proteomes" id="UP000809273"/>
    </source>
</evidence>
<organism evidence="2 3">
    <name type="scientific">Candidatus Zymogenus saltonus</name>
    <dbReference type="NCBI Taxonomy" id="2844893"/>
    <lineage>
        <taxon>Bacteria</taxon>
        <taxon>Deltaproteobacteria</taxon>
        <taxon>Candidatus Zymogenia</taxon>
        <taxon>Candidatus Zymogeniales</taxon>
        <taxon>Candidatus Zymogenaceae</taxon>
        <taxon>Candidatus Zymogenus</taxon>
    </lineage>
</organism>
<keyword evidence="1" id="KW-0812">Transmembrane</keyword>
<proteinExistence type="predicted"/>
<evidence type="ECO:0000256" key="1">
    <source>
        <dbReference type="SAM" id="Phobius"/>
    </source>
</evidence>
<dbReference type="Proteomes" id="UP000809273">
    <property type="component" value="Unassembled WGS sequence"/>
</dbReference>
<feature type="transmembrane region" description="Helical" evidence="1">
    <location>
        <begin position="90"/>
        <end position="109"/>
    </location>
</feature>
<feature type="transmembrane region" description="Helical" evidence="1">
    <location>
        <begin position="194"/>
        <end position="212"/>
    </location>
</feature>
<comment type="caution">
    <text evidence="2">The sequence shown here is derived from an EMBL/GenBank/DDBJ whole genome shotgun (WGS) entry which is preliminary data.</text>
</comment>
<evidence type="ECO:0000313" key="2">
    <source>
        <dbReference type="EMBL" id="MBN1574337.1"/>
    </source>
</evidence>